<evidence type="ECO:0000256" key="5">
    <source>
        <dbReference type="ARBA" id="ARBA00022777"/>
    </source>
</evidence>
<dbReference type="PROSITE" id="PS00915">
    <property type="entry name" value="PI3_4_KINASE_1"/>
    <property type="match status" value="1"/>
</dbReference>
<dbReference type="Gene3D" id="1.25.40.70">
    <property type="entry name" value="Phosphatidylinositol 3-kinase, accessory domain (PIK)"/>
    <property type="match status" value="1"/>
</dbReference>
<evidence type="ECO:0000313" key="9">
    <source>
        <dbReference type="EMBL" id="CAG8555347.1"/>
    </source>
</evidence>
<feature type="domain" description="PIK helical" evidence="8">
    <location>
        <begin position="1"/>
        <end position="115"/>
    </location>
</feature>
<comment type="catalytic activity">
    <reaction evidence="1">
        <text>a 1,2-diacyl-sn-glycero-3-phospho-(1D-myo-inositol) + ATP = a 1,2-diacyl-sn-glycero-3-phospho-(1D-myo-inositol 4-phosphate) + ADP + H(+)</text>
        <dbReference type="Rhea" id="RHEA:19877"/>
        <dbReference type="ChEBI" id="CHEBI:15378"/>
        <dbReference type="ChEBI" id="CHEBI:30616"/>
        <dbReference type="ChEBI" id="CHEBI:57880"/>
        <dbReference type="ChEBI" id="CHEBI:58178"/>
        <dbReference type="ChEBI" id="CHEBI:456216"/>
        <dbReference type="EC" id="2.7.1.67"/>
    </reaction>
</comment>
<sequence length="1064" mass="119474">MSLLLRLFQSEFFNSWIAISYLFKYPDSVGIQHYLCNELKKFPTSEIEFFLPQLCHLLITRTAESVALECFILEQCEKSAHMAVLTLWCLQAYRSDLSSNPNSPAFEVCKRVLNKCQAIVFGEDQNLCDDKVSLGSPTDRSPRRVRENTYPALVGIGAILAGIGAPLLTRSSAQIAIAQGRRPRSYQTGVGSGLVRRRTHVGTMRTPKQSEFPKELKDDLASDEKNKSRIRESRNEQSSTLTSTVSRESEKTVSEPDATTVVRDGSPETHSNNELPEIVTESITLSDDPTPQPSTTDTTSGQSFRKKKFYIRDLSKNSLTSSSPNLLNGVGENQFKSPSMTDLRESNPLFKRNYLASSSKQRPQSAMYSHESTDDENGHETKLYRQPPETSDNSYFDDLDYDVDRKRRLLKGNYFHSEIQFLIALQDISTRLIIVPREARQSTLRAELTLLNHNLPAEICIPLWCPATTESPQHHRVVRISPSDAVVLNSADRVPYLVMVEVLEEDMGFNLSETQSKKAHHRRSKDNKRQSRSVDNGSTDQPPTQDSLPKLDKLDSQSATPVSHSLESMSSTLADTTSMTSTSRSSSPSQLGQNRVVSSSLSSKRSASVEKLTRISTASSYSDSPPSHTVLSIPETSSPSSELSPSPSAPLTPGSAYPQEILSRRHSRVADEYAERMRTAAVMLAQLSAAQQGRSNSTGPGTASVVQRSKADTEAIKQNIVKQMQLLEEQRMKKMTTMGVNVGMAWGEILEDEKKILSSINQEDPSAAVFRENWKTKKERIRKSSPYGHHPNWRLLSLIVKTGADLRQEQLACQLIKEMQRIWREENVNVWVKYYRVLVTSDNSGLIETIQNSISIHSIKKDAYAKRLNEKGFMFTLFDYFVKTYGDVTSVAFLEAQDNFMRSLAAYSLVCYILQVKDRHNGNLLLDTDGHLIHIDFGFMLSNSPGSVGFELAPFKLSQEYLDILGGVASEKFGEFKSLVKQAFIAVRKHADNIILLVEMMQKDSKLPCFASGEGTAAQLRDRFQLTLTEPQFEEFLERLIMSSCCNMFTRLYDTFQYYSNGIL</sequence>
<dbReference type="OrthoDB" id="10264149at2759"/>
<feature type="compositionally biased region" description="Low complexity" evidence="6">
    <location>
        <begin position="596"/>
        <end position="606"/>
    </location>
</feature>
<evidence type="ECO:0000256" key="3">
    <source>
        <dbReference type="ARBA" id="ARBA00012169"/>
    </source>
</evidence>
<dbReference type="CDD" id="cd05168">
    <property type="entry name" value="PI4Kc_III_beta"/>
    <property type="match status" value="1"/>
</dbReference>
<feature type="region of interest" description="Disordered" evidence="6">
    <location>
        <begin position="513"/>
        <end position="660"/>
    </location>
</feature>
<dbReference type="InterPro" id="IPR000403">
    <property type="entry name" value="PI3/4_kinase_cat_dom"/>
</dbReference>
<feature type="compositionally biased region" description="Low complexity" evidence="6">
    <location>
        <begin position="576"/>
        <end position="589"/>
    </location>
</feature>
<gene>
    <name evidence="9" type="ORF">PBRASI_LOCUS5307</name>
</gene>
<keyword evidence="5" id="KW-0418">Kinase</keyword>
<feature type="compositionally biased region" description="Low complexity" evidence="6">
    <location>
        <begin position="634"/>
        <end position="656"/>
    </location>
</feature>
<feature type="compositionally biased region" description="Polar residues" evidence="6">
    <location>
        <begin position="356"/>
        <end position="367"/>
    </location>
</feature>
<dbReference type="EMBL" id="CAJVPI010000607">
    <property type="protein sequence ID" value="CAG8555347.1"/>
    <property type="molecule type" value="Genomic_DNA"/>
</dbReference>
<dbReference type="EC" id="2.7.1.67" evidence="3"/>
<accession>A0A9N9FTM9</accession>
<feature type="region of interest" description="Disordered" evidence="6">
    <location>
        <begin position="179"/>
        <end position="304"/>
    </location>
</feature>
<dbReference type="InterPro" id="IPR011009">
    <property type="entry name" value="Kinase-like_dom_sf"/>
</dbReference>
<dbReference type="PROSITE" id="PS50290">
    <property type="entry name" value="PI3_4_KINASE_3"/>
    <property type="match status" value="1"/>
</dbReference>
<dbReference type="GO" id="GO:0048015">
    <property type="term" value="P:phosphatidylinositol-mediated signaling"/>
    <property type="evidence" value="ECO:0007669"/>
    <property type="project" value="TreeGrafter"/>
</dbReference>
<dbReference type="GO" id="GO:0016020">
    <property type="term" value="C:membrane"/>
    <property type="evidence" value="ECO:0007669"/>
    <property type="project" value="TreeGrafter"/>
</dbReference>
<keyword evidence="4" id="KW-0808">Transferase</keyword>
<dbReference type="Proteomes" id="UP000789739">
    <property type="component" value="Unassembled WGS sequence"/>
</dbReference>
<dbReference type="InterPro" id="IPR018936">
    <property type="entry name" value="PI3/4_kinase_CS"/>
</dbReference>
<dbReference type="InterPro" id="IPR021601">
    <property type="entry name" value="Phosphatidylino_kinase_fungi"/>
</dbReference>
<dbReference type="GO" id="GO:0004430">
    <property type="term" value="F:1-phosphatidylinositol 4-kinase activity"/>
    <property type="evidence" value="ECO:0007669"/>
    <property type="project" value="UniProtKB-EC"/>
</dbReference>
<dbReference type="SUPFAM" id="SSF56112">
    <property type="entry name" value="Protein kinase-like (PK-like)"/>
    <property type="match status" value="1"/>
</dbReference>
<evidence type="ECO:0000259" key="8">
    <source>
        <dbReference type="PROSITE" id="PS51545"/>
    </source>
</evidence>
<reference evidence="9" key="1">
    <citation type="submission" date="2021-06" db="EMBL/GenBank/DDBJ databases">
        <authorList>
            <person name="Kallberg Y."/>
            <person name="Tangrot J."/>
            <person name="Rosling A."/>
        </authorList>
    </citation>
    <scope>NUCLEOTIDE SEQUENCE</scope>
    <source>
        <strain evidence="9">BR232B</strain>
    </source>
</reference>
<dbReference type="Pfam" id="PF11522">
    <property type="entry name" value="Pik1"/>
    <property type="match status" value="1"/>
</dbReference>
<evidence type="ECO:0000256" key="4">
    <source>
        <dbReference type="ARBA" id="ARBA00022679"/>
    </source>
</evidence>
<name>A0A9N9FTM9_9GLOM</name>
<dbReference type="InterPro" id="IPR001263">
    <property type="entry name" value="PI3K_accessory_dom"/>
</dbReference>
<feature type="compositionally biased region" description="Basic and acidic residues" evidence="6">
    <location>
        <begin position="211"/>
        <end position="235"/>
    </location>
</feature>
<protein>
    <recommendedName>
        <fullName evidence="3">1-phosphatidylinositol 4-kinase</fullName>
        <ecNumber evidence="3">2.7.1.67</ecNumber>
    </recommendedName>
</protein>
<dbReference type="FunFam" id="1.25.40.70:FF:000015">
    <property type="entry name" value="Related to PIK1-phosphatidylinositol 4-kinase"/>
    <property type="match status" value="1"/>
</dbReference>
<dbReference type="FunFam" id="1.10.1070.11:FF:000016">
    <property type="entry name" value="PIK1p Phosphatidylinositol 4-kinase"/>
    <property type="match status" value="1"/>
</dbReference>
<dbReference type="GO" id="GO:0005737">
    <property type="term" value="C:cytoplasm"/>
    <property type="evidence" value="ECO:0007669"/>
    <property type="project" value="TreeGrafter"/>
</dbReference>
<dbReference type="Gene3D" id="3.30.1010.10">
    <property type="entry name" value="Phosphatidylinositol 3-kinase Catalytic Subunit, Chain A, domain 4"/>
    <property type="match status" value="1"/>
</dbReference>
<evidence type="ECO:0000313" key="10">
    <source>
        <dbReference type="Proteomes" id="UP000789739"/>
    </source>
</evidence>
<evidence type="ECO:0000256" key="1">
    <source>
        <dbReference type="ARBA" id="ARBA00001686"/>
    </source>
</evidence>
<evidence type="ECO:0000256" key="6">
    <source>
        <dbReference type="SAM" id="MobiDB-lite"/>
    </source>
</evidence>
<dbReference type="PANTHER" id="PTHR10048">
    <property type="entry name" value="PHOSPHATIDYLINOSITOL KINASE"/>
    <property type="match status" value="1"/>
</dbReference>
<dbReference type="Gene3D" id="6.10.140.1260">
    <property type="match status" value="1"/>
</dbReference>
<dbReference type="SUPFAM" id="SSF48371">
    <property type="entry name" value="ARM repeat"/>
    <property type="match status" value="1"/>
</dbReference>
<feature type="domain" description="PI3K/PI4K catalytic" evidence="7">
    <location>
        <begin position="763"/>
        <end position="1049"/>
    </location>
</feature>
<dbReference type="InterPro" id="IPR057754">
    <property type="entry name" value="PI4-kinase_beta/PIK1_cat"/>
</dbReference>
<feature type="compositionally biased region" description="Low complexity" evidence="6">
    <location>
        <begin position="616"/>
        <end position="627"/>
    </location>
</feature>
<dbReference type="InterPro" id="IPR015433">
    <property type="entry name" value="PI3/4_kinase"/>
</dbReference>
<dbReference type="InterPro" id="IPR049160">
    <property type="entry name" value="PI4KB-PIK1_PIK"/>
</dbReference>
<keyword evidence="10" id="KW-1185">Reference proteome</keyword>
<feature type="compositionally biased region" description="Basic residues" evidence="6">
    <location>
        <begin position="517"/>
        <end position="526"/>
    </location>
</feature>
<dbReference type="InterPro" id="IPR016024">
    <property type="entry name" value="ARM-type_fold"/>
</dbReference>
<dbReference type="Pfam" id="PF00454">
    <property type="entry name" value="PI3_PI4_kinase"/>
    <property type="match status" value="1"/>
</dbReference>
<feature type="compositionally biased region" description="Low complexity" evidence="6">
    <location>
        <begin position="284"/>
        <end position="300"/>
    </location>
</feature>
<dbReference type="Gene3D" id="1.10.1070.11">
    <property type="entry name" value="Phosphatidylinositol 3-/4-kinase, catalytic domain"/>
    <property type="match status" value="1"/>
</dbReference>
<comment type="similarity">
    <text evidence="2">Belongs to the PI3/PI4-kinase family. Type III PI4K subfamily.</text>
</comment>
<dbReference type="AlphaFoldDB" id="A0A9N9FTM9"/>
<dbReference type="SMART" id="SM00146">
    <property type="entry name" value="PI3Kc"/>
    <property type="match status" value="1"/>
</dbReference>
<dbReference type="InterPro" id="IPR036940">
    <property type="entry name" value="PI3/4_kinase_cat_sf"/>
</dbReference>
<dbReference type="PANTHER" id="PTHR10048:SF22">
    <property type="entry name" value="PHOSPHATIDYLINOSITOL 4-KINASE BETA"/>
    <property type="match status" value="1"/>
</dbReference>
<feature type="compositionally biased region" description="Polar residues" evidence="6">
    <location>
        <begin position="556"/>
        <end position="575"/>
    </location>
</feature>
<feature type="compositionally biased region" description="Polar residues" evidence="6">
    <location>
        <begin position="533"/>
        <end position="547"/>
    </location>
</feature>
<evidence type="ECO:0000256" key="2">
    <source>
        <dbReference type="ARBA" id="ARBA00006209"/>
    </source>
</evidence>
<evidence type="ECO:0000259" key="7">
    <source>
        <dbReference type="PROSITE" id="PS50290"/>
    </source>
</evidence>
<dbReference type="PROSITE" id="PS51545">
    <property type="entry name" value="PIK_HELICAL"/>
    <property type="match status" value="1"/>
</dbReference>
<dbReference type="InterPro" id="IPR042236">
    <property type="entry name" value="PI3K_accessory_sf"/>
</dbReference>
<dbReference type="PROSITE" id="PS00916">
    <property type="entry name" value="PI3_4_KINASE_2"/>
    <property type="match status" value="1"/>
</dbReference>
<proteinExistence type="inferred from homology"/>
<dbReference type="GO" id="GO:0046854">
    <property type="term" value="P:phosphatidylinositol phosphate biosynthetic process"/>
    <property type="evidence" value="ECO:0007669"/>
    <property type="project" value="InterPro"/>
</dbReference>
<feature type="region of interest" description="Disordered" evidence="6">
    <location>
        <begin position="356"/>
        <end position="391"/>
    </location>
</feature>
<organism evidence="9 10">
    <name type="scientific">Paraglomus brasilianum</name>
    <dbReference type="NCBI Taxonomy" id="144538"/>
    <lineage>
        <taxon>Eukaryota</taxon>
        <taxon>Fungi</taxon>
        <taxon>Fungi incertae sedis</taxon>
        <taxon>Mucoromycota</taxon>
        <taxon>Glomeromycotina</taxon>
        <taxon>Glomeromycetes</taxon>
        <taxon>Paraglomerales</taxon>
        <taxon>Paraglomeraceae</taxon>
        <taxon>Paraglomus</taxon>
    </lineage>
</organism>
<comment type="caution">
    <text evidence="9">The sequence shown here is derived from an EMBL/GenBank/DDBJ whole genome shotgun (WGS) entry which is preliminary data.</text>
</comment>
<dbReference type="Pfam" id="PF21245">
    <property type="entry name" value="PI4KB-PIK1_PIK"/>
    <property type="match status" value="1"/>
</dbReference>
<feature type="compositionally biased region" description="Polar residues" evidence="6">
    <location>
        <begin position="236"/>
        <end position="246"/>
    </location>
</feature>